<dbReference type="AlphaFoldDB" id="A0A1I8EDG6"/>
<protein>
    <submittedName>
        <fullName evidence="2">Uncharacterized protein</fullName>
    </submittedName>
</protein>
<keyword evidence="1" id="KW-0472">Membrane</keyword>
<reference evidence="2" key="1">
    <citation type="submission" date="2016-11" db="UniProtKB">
        <authorList>
            <consortium name="WormBaseParasite"/>
        </authorList>
    </citation>
    <scope>IDENTIFICATION</scope>
    <source>
        <strain evidence="2">pt0022</strain>
    </source>
</reference>
<accession>A0A1I8EDG6</accession>
<evidence type="ECO:0000313" key="2">
    <source>
        <dbReference type="WBParaSite" id="maker-PairedContig_1540-snap-gene-0.2-mRNA-1"/>
    </source>
</evidence>
<dbReference type="WBParaSite" id="maker-PairedContig_1540-snap-gene-0.2-mRNA-1">
    <property type="protein sequence ID" value="maker-PairedContig_1540-snap-gene-0.2-mRNA-1"/>
    <property type="gene ID" value="maker-PairedContig_1540-snap-gene-0.2"/>
</dbReference>
<keyword evidence="1" id="KW-1133">Transmembrane helix</keyword>
<sequence length="250" mass="29510">MSLANLWLGQHKRQIYYFFHHVLFHRRSLNLFRLFRSHCNLMLHLPFICDLHQQLSDSGSTFDKLFSCLVQLAPPTSSSVVYSNKYEYGCLFEDNCIHMDAEKIQAKISLLLTLQIYASILYKRWFLKNKSYNQPNILVIIIHDDDFRLLSSMFNIQSECVNNIFQGWPLHMVIADLIEQLGHSLREFRLLDGGVRLHVVLSWAIYIFIFCIIVFFMEFSWNGILRKIPYKRSITGIQLYAGKSKAHIFY</sequence>
<feature type="transmembrane region" description="Helical" evidence="1">
    <location>
        <begin position="200"/>
        <end position="221"/>
    </location>
</feature>
<evidence type="ECO:0000256" key="1">
    <source>
        <dbReference type="SAM" id="Phobius"/>
    </source>
</evidence>
<keyword evidence="1" id="KW-0812">Transmembrane</keyword>
<name>A0A1I8EDG6_WUCBA</name>
<organism evidence="2">
    <name type="scientific">Wuchereria bancrofti</name>
    <dbReference type="NCBI Taxonomy" id="6293"/>
    <lineage>
        <taxon>Eukaryota</taxon>
        <taxon>Metazoa</taxon>
        <taxon>Ecdysozoa</taxon>
        <taxon>Nematoda</taxon>
        <taxon>Chromadorea</taxon>
        <taxon>Rhabditida</taxon>
        <taxon>Spirurina</taxon>
        <taxon>Spiruromorpha</taxon>
        <taxon>Filarioidea</taxon>
        <taxon>Onchocercidae</taxon>
        <taxon>Wuchereria</taxon>
    </lineage>
</organism>
<proteinExistence type="predicted"/>